<dbReference type="EMBL" id="JAAMPU010000104">
    <property type="protein sequence ID" value="NMH28004.1"/>
    <property type="molecule type" value="Genomic_DNA"/>
</dbReference>
<dbReference type="Proteomes" id="UP000712080">
    <property type="component" value="Unassembled WGS sequence"/>
</dbReference>
<name>A0A972JFI5_9FLAO</name>
<sequence length="379" mass="43001">MRKSKIYKIAGGFVIGAIVVGAIGYSQLSNRHKAIVKTEFLFRTGIVKNKWDIDKEPSEYRMISPTFLIDGIYKSMEGPKATNFVQLSQDTSLVWLTGFKVKALDSKMTTQLSNDFICHTNIDFNDSRYYTGFGLLNRVGVQYPRMTSLSNGQESFEFPKGYGIPMRGNDLLTVTTESLNHNIKDADLWIKHEIDIDYQKNGDGLKPLMTRTIFVALPFDEKDPYKEPLDPAANSCIPVETKNHTYDDGKGGKLSGHWVIPPGKSTWHSSIDGQLQMKDSLRLHAAAVHVHPFSTSLTVFDLTDNKVIFKSEMTNYKDKIGLEKVTAFSSEQGIWLYANHHYELRQECDNTTAIDQDMMGSMFLFFYDAELESKIRQKP</sequence>
<evidence type="ECO:0000256" key="1">
    <source>
        <dbReference type="SAM" id="Phobius"/>
    </source>
</evidence>
<keyword evidence="3" id="KW-1185">Reference proteome</keyword>
<evidence type="ECO:0000313" key="2">
    <source>
        <dbReference type="EMBL" id="NMH28004.1"/>
    </source>
</evidence>
<gene>
    <name evidence="2" type="ORF">G6047_08165</name>
</gene>
<dbReference type="RefSeq" id="WP_169527118.1">
    <property type="nucleotide sequence ID" value="NZ_JAAMPU010000104.1"/>
</dbReference>
<protein>
    <submittedName>
        <fullName evidence="2">Uncharacterized protein</fullName>
    </submittedName>
</protein>
<evidence type="ECO:0000313" key="3">
    <source>
        <dbReference type="Proteomes" id="UP000712080"/>
    </source>
</evidence>
<keyword evidence="1" id="KW-1133">Transmembrane helix</keyword>
<accession>A0A972JFI5</accession>
<reference evidence="2" key="1">
    <citation type="submission" date="2020-02" db="EMBL/GenBank/DDBJ databases">
        <title>Flavobacterium sp. genome.</title>
        <authorList>
            <person name="Jung H.S."/>
            <person name="Baek J.H."/>
            <person name="Jeon C.O."/>
        </authorList>
    </citation>
    <scope>NUCLEOTIDE SEQUENCE</scope>
    <source>
        <strain evidence="2">SE-s28</strain>
    </source>
</reference>
<keyword evidence="1" id="KW-0472">Membrane</keyword>
<proteinExistence type="predicted"/>
<feature type="transmembrane region" description="Helical" evidence="1">
    <location>
        <begin position="7"/>
        <end position="28"/>
    </location>
</feature>
<dbReference type="AlphaFoldDB" id="A0A972JFI5"/>
<organism evidence="2 3">
    <name type="scientific">Flavobacterium silvaticum</name>
    <dbReference type="NCBI Taxonomy" id="1852020"/>
    <lineage>
        <taxon>Bacteria</taxon>
        <taxon>Pseudomonadati</taxon>
        <taxon>Bacteroidota</taxon>
        <taxon>Flavobacteriia</taxon>
        <taxon>Flavobacteriales</taxon>
        <taxon>Flavobacteriaceae</taxon>
        <taxon>Flavobacterium</taxon>
    </lineage>
</organism>
<keyword evidence="1" id="KW-0812">Transmembrane</keyword>
<comment type="caution">
    <text evidence="2">The sequence shown here is derived from an EMBL/GenBank/DDBJ whole genome shotgun (WGS) entry which is preliminary data.</text>
</comment>